<evidence type="ECO:0000313" key="4">
    <source>
        <dbReference type="Proteomes" id="UP000076218"/>
    </source>
</evidence>
<keyword evidence="2" id="KW-0812">Transmembrane</keyword>
<keyword evidence="2" id="KW-1133">Transmembrane helix</keyword>
<evidence type="ECO:0008006" key="5">
    <source>
        <dbReference type="Google" id="ProtNLM"/>
    </source>
</evidence>
<sequence>MTDAARATARPRIRPSAEPAPRHIEVVATRDQRRARPRTVYALIVVGGLFVLLLAQLMLSIGLSDGAYAISSLQQQQRELDRTHQALTEDVDRLSSPQNLARNAQALGMVASASPSFLSLDGTVQGTPQAKDGATTALTADTLIGNSLLAGVPLTIEADPAKRAAALKAATSPDAGAAVDPGSAIPGSAEATGGVTAGTPSAPPADGATSGLASATAIPTPKTR</sequence>
<dbReference type="RefSeq" id="WP_063072123.1">
    <property type="nucleotide sequence ID" value="NZ_LQXA01000042.1"/>
</dbReference>
<dbReference type="Proteomes" id="UP000076218">
    <property type="component" value="Unassembled WGS sequence"/>
</dbReference>
<proteinExistence type="predicted"/>
<dbReference type="OrthoDB" id="4792842at2"/>
<feature type="transmembrane region" description="Helical" evidence="2">
    <location>
        <begin position="40"/>
        <end position="63"/>
    </location>
</feature>
<evidence type="ECO:0000256" key="2">
    <source>
        <dbReference type="SAM" id="Phobius"/>
    </source>
</evidence>
<feature type="region of interest" description="Disordered" evidence="1">
    <location>
        <begin position="173"/>
        <end position="224"/>
    </location>
</feature>
<dbReference type="EMBL" id="LQXA01000042">
    <property type="protein sequence ID" value="KZC94416.1"/>
    <property type="molecule type" value="Genomic_DNA"/>
</dbReference>
<protein>
    <recommendedName>
        <fullName evidence="5">Cell division protein FtsL</fullName>
    </recommendedName>
</protein>
<dbReference type="STRING" id="31965.AWH51_12905"/>
<name>A0A154UZ95_9MICO</name>
<accession>A0A154UZ95</accession>
<evidence type="ECO:0000313" key="3">
    <source>
        <dbReference type="EMBL" id="KZC94416.1"/>
    </source>
</evidence>
<reference evidence="3 4" key="1">
    <citation type="submission" date="2016-01" db="EMBL/GenBank/DDBJ databases">
        <title>Draft genome sequence of Clavibacter michiganensis subsp. tessellarius DOAB 609.</title>
        <authorList>
            <person name="Tambong J.T."/>
        </authorList>
    </citation>
    <scope>NUCLEOTIDE SEQUENCE [LARGE SCALE GENOMIC DNA]</scope>
    <source>
        <strain evidence="3 4">DOAB 609</strain>
    </source>
</reference>
<comment type="caution">
    <text evidence="3">The sequence shown here is derived from an EMBL/GenBank/DDBJ whole genome shotgun (WGS) entry which is preliminary data.</text>
</comment>
<dbReference type="AlphaFoldDB" id="A0A154UZ95"/>
<evidence type="ECO:0000256" key="1">
    <source>
        <dbReference type="SAM" id="MobiDB-lite"/>
    </source>
</evidence>
<organism evidence="3 4">
    <name type="scientific">Clavibacter tessellarius</name>
    <dbReference type="NCBI Taxonomy" id="31965"/>
    <lineage>
        <taxon>Bacteria</taxon>
        <taxon>Bacillati</taxon>
        <taxon>Actinomycetota</taxon>
        <taxon>Actinomycetes</taxon>
        <taxon>Micrococcales</taxon>
        <taxon>Microbacteriaceae</taxon>
        <taxon>Clavibacter</taxon>
    </lineage>
</organism>
<keyword evidence="2" id="KW-0472">Membrane</keyword>
<gene>
    <name evidence="3" type="ORF">AWH51_12905</name>
</gene>